<keyword evidence="2" id="KW-1133">Transmembrane helix</keyword>
<dbReference type="PROSITE" id="PS51257">
    <property type="entry name" value="PROKAR_LIPOPROTEIN"/>
    <property type="match status" value="1"/>
</dbReference>
<dbReference type="EMBL" id="AK441514">
    <property type="protein sequence ID" value="BAN65308.1"/>
    <property type="molecule type" value="mRNA"/>
</dbReference>
<evidence type="ECO:0000256" key="2">
    <source>
        <dbReference type="SAM" id="Phobius"/>
    </source>
</evidence>
<feature type="chain" id="PRO_5004536630" evidence="3">
    <location>
        <begin position="22"/>
        <end position="122"/>
    </location>
</feature>
<feature type="compositionally biased region" description="Acidic residues" evidence="1">
    <location>
        <begin position="111"/>
        <end position="122"/>
    </location>
</feature>
<keyword evidence="3" id="KW-0732">Signal</keyword>
<evidence type="ECO:0000256" key="3">
    <source>
        <dbReference type="SAM" id="SignalP"/>
    </source>
</evidence>
<keyword evidence="2" id="KW-0812">Transmembrane</keyword>
<proteinExistence type="evidence at transcript level"/>
<feature type="transmembrane region" description="Helical" evidence="2">
    <location>
        <begin position="45"/>
        <end position="67"/>
    </location>
</feature>
<feature type="region of interest" description="Disordered" evidence="1">
    <location>
        <begin position="103"/>
        <end position="122"/>
    </location>
</feature>
<dbReference type="VEuPathDB" id="PiroplasmaDB:BBOV_III006710"/>
<accession>S6B1S5</accession>
<organism evidence="4">
    <name type="scientific">Babesia bovis</name>
    <dbReference type="NCBI Taxonomy" id="5865"/>
    <lineage>
        <taxon>Eukaryota</taxon>
        <taxon>Sar</taxon>
        <taxon>Alveolata</taxon>
        <taxon>Apicomplexa</taxon>
        <taxon>Aconoidasida</taxon>
        <taxon>Piroplasmida</taxon>
        <taxon>Babesiidae</taxon>
        <taxon>Babesia</taxon>
    </lineage>
</organism>
<evidence type="ECO:0000256" key="1">
    <source>
        <dbReference type="SAM" id="MobiDB-lite"/>
    </source>
</evidence>
<evidence type="ECO:0000313" key="4">
    <source>
        <dbReference type="EMBL" id="BAN65308.1"/>
    </source>
</evidence>
<reference evidence="4" key="1">
    <citation type="journal article" date="2014" name="BMC Genomics">
        <title>The Babesia bovis gene and promoter model: an update from full-length EST analysis.</title>
        <authorList>
            <person name="Yamagishi J."/>
            <person name="Wakaguri H."/>
            <person name="Yokoyama N."/>
            <person name="Yamashita R."/>
            <person name="Suzuki Y."/>
            <person name="Xuan X."/>
            <person name="Igarashi I."/>
        </authorList>
    </citation>
    <scope>NUCLEOTIDE SEQUENCE</scope>
    <source>
        <strain evidence="4">Texas</strain>
    </source>
</reference>
<gene>
    <name evidence="4" type="primary">BBOV_III006710</name>
</gene>
<name>S6B1S5_BABBO</name>
<feature type="signal peptide" evidence="3">
    <location>
        <begin position="1"/>
        <end position="21"/>
    </location>
</feature>
<dbReference type="AlphaFoldDB" id="S6B1S5"/>
<protein>
    <submittedName>
        <fullName evidence="4">Membrane protein, putative</fullName>
    </submittedName>
</protein>
<keyword evidence="2" id="KW-0472">Membrane</keyword>
<sequence>MGWRTFGYFFCLTSAFNFVVCQVLTACLKDETQYVNIDPKRVPTARASCIACGVLHFIAMVISIAYLRGYIKYNPFNSTIRYLRSAAGLSPVTGSMRYRKITENGTSMPECSEDVESDSESE</sequence>